<keyword evidence="1" id="KW-0175">Coiled coil</keyword>
<dbReference type="EMBL" id="JBEYXV010000038">
    <property type="protein sequence ID" value="MEU6826979.1"/>
    <property type="molecule type" value="Genomic_DNA"/>
</dbReference>
<organism evidence="2 3">
    <name type="scientific">Streptomyces atriruber</name>
    <dbReference type="NCBI Taxonomy" id="545121"/>
    <lineage>
        <taxon>Bacteria</taxon>
        <taxon>Bacillati</taxon>
        <taxon>Actinomycetota</taxon>
        <taxon>Actinomycetes</taxon>
        <taxon>Kitasatosporales</taxon>
        <taxon>Streptomycetaceae</taxon>
        <taxon>Streptomyces</taxon>
    </lineage>
</organism>
<protein>
    <submittedName>
        <fullName evidence="2">Uncharacterized protein</fullName>
    </submittedName>
</protein>
<accession>A0ABV3C130</accession>
<evidence type="ECO:0000313" key="2">
    <source>
        <dbReference type="EMBL" id="MEU6826979.1"/>
    </source>
</evidence>
<name>A0ABV3C130_9ACTN</name>
<sequence length="118" mass="12660">MTTEATEKPAARTTAGTQITSFWTRGVEVRSSTPALNACLYISPAGLAGGTTLTLMFDSRTPLAEQVEIADHILGGVQQWRDGIVEAAEKRRSAEEELAEARAEIARLKAERDGGEAE</sequence>
<feature type="coiled-coil region" evidence="1">
    <location>
        <begin position="77"/>
        <end position="118"/>
    </location>
</feature>
<gene>
    <name evidence="2" type="ORF">ABZ921_40770</name>
</gene>
<dbReference type="Proteomes" id="UP001551176">
    <property type="component" value="Unassembled WGS sequence"/>
</dbReference>
<evidence type="ECO:0000256" key="1">
    <source>
        <dbReference type="SAM" id="Coils"/>
    </source>
</evidence>
<keyword evidence="3" id="KW-1185">Reference proteome</keyword>
<evidence type="ECO:0000313" key="3">
    <source>
        <dbReference type="Proteomes" id="UP001551176"/>
    </source>
</evidence>
<comment type="caution">
    <text evidence="2">The sequence shown here is derived from an EMBL/GenBank/DDBJ whole genome shotgun (WGS) entry which is preliminary data.</text>
</comment>
<proteinExistence type="predicted"/>
<dbReference type="RefSeq" id="WP_359358830.1">
    <property type="nucleotide sequence ID" value="NZ_JBEYXV010000038.1"/>
</dbReference>
<reference evidence="2 3" key="1">
    <citation type="submission" date="2024-06" db="EMBL/GenBank/DDBJ databases">
        <title>The Natural Products Discovery Center: Release of the First 8490 Sequenced Strains for Exploring Actinobacteria Biosynthetic Diversity.</title>
        <authorList>
            <person name="Kalkreuter E."/>
            <person name="Kautsar S.A."/>
            <person name="Yang D."/>
            <person name="Bader C.D."/>
            <person name="Teijaro C.N."/>
            <person name="Fluegel L."/>
            <person name="Davis C.M."/>
            <person name="Simpson J.R."/>
            <person name="Lauterbach L."/>
            <person name="Steele A.D."/>
            <person name="Gui C."/>
            <person name="Meng S."/>
            <person name="Li G."/>
            <person name="Viehrig K."/>
            <person name="Ye F."/>
            <person name="Su P."/>
            <person name="Kiefer A.F."/>
            <person name="Nichols A."/>
            <person name="Cepeda A.J."/>
            <person name="Yan W."/>
            <person name="Fan B."/>
            <person name="Jiang Y."/>
            <person name="Adhikari A."/>
            <person name="Zheng C.-J."/>
            <person name="Schuster L."/>
            <person name="Cowan T.M."/>
            <person name="Smanski M.J."/>
            <person name="Chevrette M.G."/>
            <person name="De Carvalho L.P.S."/>
            <person name="Shen B."/>
        </authorList>
    </citation>
    <scope>NUCLEOTIDE SEQUENCE [LARGE SCALE GENOMIC DNA]</scope>
    <source>
        <strain evidence="2 3">NPDC046838</strain>
    </source>
</reference>